<dbReference type="Pfam" id="PF13207">
    <property type="entry name" value="AAA_17"/>
    <property type="match status" value="1"/>
</dbReference>
<sequence length="189" mass="20737">MRGETIVVFGISGVGKTSSCLAFVAENPEHLHLSASELLRSAAAADPALLRIAPADRILENQRLLPDALQARREGQWHRPVLIDAHSVVDNDRELVRVPVEVIRSLDPDGLLLLEEAPEIIAARRSELGSRRPARSIDQIVHEAEVARQAVLDYAKYLELPLEVIDMGGKAPLTFEGAVAALKNRIRKP</sequence>
<gene>
    <name evidence="1" type="ORF">HB375_12210</name>
</gene>
<protein>
    <submittedName>
        <fullName evidence="1">AAA family ATPase</fullName>
    </submittedName>
</protein>
<dbReference type="InterPro" id="IPR027417">
    <property type="entry name" value="P-loop_NTPase"/>
</dbReference>
<dbReference type="RefSeq" id="WP_167673293.1">
    <property type="nucleotide sequence ID" value="NZ_JAATJS010000004.1"/>
</dbReference>
<dbReference type="EMBL" id="JAATJS010000004">
    <property type="protein sequence ID" value="NIX77370.1"/>
    <property type="molecule type" value="Genomic_DNA"/>
</dbReference>
<evidence type="ECO:0000313" key="2">
    <source>
        <dbReference type="Proteomes" id="UP000707352"/>
    </source>
</evidence>
<dbReference type="Gene3D" id="3.40.50.300">
    <property type="entry name" value="P-loop containing nucleotide triphosphate hydrolases"/>
    <property type="match status" value="1"/>
</dbReference>
<name>A0ABX0VFB3_9HYPH</name>
<keyword evidence="2" id="KW-1185">Reference proteome</keyword>
<comment type="caution">
    <text evidence="1">The sequence shown here is derived from an EMBL/GenBank/DDBJ whole genome shotgun (WGS) entry which is preliminary data.</text>
</comment>
<dbReference type="SUPFAM" id="SSF52540">
    <property type="entry name" value="P-loop containing nucleoside triphosphate hydrolases"/>
    <property type="match status" value="1"/>
</dbReference>
<proteinExistence type="predicted"/>
<organism evidence="1 2">
    <name type="scientific">Microvirga terricola</name>
    <dbReference type="NCBI Taxonomy" id="2719797"/>
    <lineage>
        <taxon>Bacteria</taxon>
        <taxon>Pseudomonadati</taxon>
        <taxon>Pseudomonadota</taxon>
        <taxon>Alphaproteobacteria</taxon>
        <taxon>Hyphomicrobiales</taxon>
        <taxon>Methylobacteriaceae</taxon>
        <taxon>Microvirga</taxon>
    </lineage>
</organism>
<accession>A0ABX0VFB3</accession>
<dbReference type="Proteomes" id="UP000707352">
    <property type="component" value="Unassembled WGS sequence"/>
</dbReference>
<reference evidence="1 2" key="1">
    <citation type="submission" date="2020-03" db="EMBL/GenBank/DDBJ databases">
        <title>The genome sequence of Microvirga sp. c23x22.</title>
        <authorList>
            <person name="Zhang X."/>
        </authorList>
    </citation>
    <scope>NUCLEOTIDE SEQUENCE [LARGE SCALE GENOMIC DNA]</scope>
    <source>
        <strain evidence="2">c23x22</strain>
    </source>
</reference>
<evidence type="ECO:0000313" key="1">
    <source>
        <dbReference type="EMBL" id="NIX77370.1"/>
    </source>
</evidence>